<keyword evidence="3 6" id="KW-0269">Exonuclease</keyword>
<feature type="region of interest" description="Disordered" evidence="4">
    <location>
        <begin position="53"/>
        <end position="72"/>
    </location>
</feature>
<dbReference type="CDD" id="cd06133">
    <property type="entry name" value="ERI-1_3'hExo_like"/>
    <property type="match status" value="1"/>
</dbReference>
<dbReference type="STRING" id="29170.A0A368HCQ5"/>
<organism evidence="6 7">
    <name type="scientific">Ancylostoma caninum</name>
    <name type="common">Dog hookworm</name>
    <dbReference type="NCBI Taxonomy" id="29170"/>
    <lineage>
        <taxon>Eukaryota</taxon>
        <taxon>Metazoa</taxon>
        <taxon>Ecdysozoa</taxon>
        <taxon>Nematoda</taxon>
        <taxon>Chromadorea</taxon>
        <taxon>Rhabditida</taxon>
        <taxon>Rhabditina</taxon>
        <taxon>Rhabditomorpha</taxon>
        <taxon>Strongyloidea</taxon>
        <taxon>Ancylostomatidae</taxon>
        <taxon>Ancylostomatinae</taxon>
        <taxon>Ancylostoma</taxon>
    </lineage>
</organism>
<accession>A0A368HCQ5</accession>
<keyword evidence="1" id="KW-0540">Nuclease</keyword>
<dbReference type="Pfam" id="PF00929">
    <property type="entry name" value="RNase_T"/>
    <property type="match status" value="1"/>
</dbReference>
<gene>
    <name evidence="6" type="ORF">ANCCAN_01012</name>
</gene>
<dbReference type="InterPro" id="IPR012337">
    <property type="entry name" value="RNaseH-like_sf"/>
</dbReference>
<dbReference type="OrthoDB" id="448399at2759"/>
<evidence type="ECO:0000256" key="3">
    <source>
        <dbReference type="ARBA" id="ARBA00022839"/>
    </source>
</evidence>
<dbReference type="Proteomes" id="UP000252519">
    <property type="component" value="Unassembled WGS sequence"/>
</dbReference>
<comment type="caution">
    <text evidence="6">The sequence shown here is derived from an EMBL/GenBank/DDBJ whole genome shotgun (WGS) entry which is preliminary data.</text>
</comment>
<dbReference type="GO" id="GO:0000175">
    <property type="term" value="F:3'-5'-RNA exonuclease activity"/>
    <property type="evidence" value="ECO:0007669"/>
    <property type="project" value="InterPro"/>
</dbReference>
<evidence type="ECO:0000256" key="1">
    <source>
        <dbReference type="ARBA" id="ARBA00022722"/>
    </source>
</evidence>
<evidence type="ECO:0000256" key="2">
    <source>
        <dbReference type="ARBA" id="ARBA00022801"/>
    </source>
</evidence>
<dbReference type="AlphaFoldDB" id="A0A368HCQ5"/>
<evidence type="ECO:0000256" key="4">
    <source>
        <dbReference type="SAM" id="MobiDB-lite"/>
    </source>
</evidence>
<dbReference type="PANTHER" id="PTHR23044">
    <property type="entry name" value="3'-5' EXONUCLEASE ERI1-RELATED"/>
    <property type="match status" value="1"/>
</dbReference>
<protein>
    <submittedName>
        <fullName evidence="6">Exonuclease</fullName>
    </submittedName>
</protein>
<dbReference type="SMART" id="SM00479">
    <property type="entry name" value="EXOIII"/>
    <property type="match status" value="1"/>
</dbReference>
<dbReference type="InterPro" id="IPR036397">
    <property type="entry name" value="RNaseH_sf"/>
</dbReference>
<dbReference type="Gene3D" id="3.30.420.10">
    <property type="entry name" value="Ribonuclease H-like superfamily/Ribonuclease H"/>
    <property type="match status" value="1"/>
</dbReference>
<sequence>MTVVVSRSASSLLRSPSVHSCPHFFIATTSASNKAVKKVPFLKKRELSAVQTLSSRKPPQSVASPIHRRSGPSRMAEQQFDHLLVLDFEATCSDNGPMLPYPEIIEFPVAKLDVRTWTVSSYFHQYVRPTANPNLTSFCTHLTGIIQEMVDNQPTIDDVLRQFHEWMNKEGLLNSRTAFVTCGDWDLGVMLPSEAENKGLVVPEYFKRWINIKKSYCEHSGTFAKGLRDLLNIYKLEHSGRLHSGIDDVKSICTITSAIGKEGYVYRINGSTSDELIRRRLFKNVTVQ</sequence>
<evidence type="ECO:0000313" key="7">
    <source>
        <dbReference type="Proteomes" id="UP000252519"/>
    </source>
</evidence>
<dbReference type="GO" id="GO:0003676">
    <property type="term" value="F:nucleic acid binding"/>
    <property type="evidence" value="ECO:0007669"/>
    <property type="project" value="InterPro"/>
</dbReference>
<feature type="domain" description="Exonuclease" evidence="5">
    <location>
        <begin position="82"/>
        <end position="265"/>
    </location>
</feature>
<dbReference type="InterPro" id="IPR013520">
    <property type="entry name" value="Ribonucl_H"/>
</dbReference>
<dbReference type="EMBL" id="JOJR01000004">
    <property type="protein sequence ID" value="RCN53015.1"/>
    <property type="molecule type" value="Genomic_DNA"/>
</dbReference>
<evidence type="ECO:0000259" key="5">
    <source>
        <dbReference type="SMART" id="SM00479"/>
    </source>
</evidence>
<keyword evidence="7" id="KW-1185">Reference proteome</keyword>
<evidence type="ECO:0000313" key="6">
    <source>
        <dbReference type="EMBL" id="RCN53015.1"/>
    </source>
</evidence>
<name>A0A368HCQ5_ANCCA</name>
<proteinExistence type="predicted"/>
<dbReference type="SUPFAM" id="SSF53098">
    <property type="entry name" value="Ribonuclease H-like"/>
    <property type="match status" value="1"/>
</dbReference>
<reference evidence="6 7" key="1">
    <citation type="submission" date="2014-10" db="EMBL/GenBank/DDBJ databases">
        <title>Draft genome of the hookworm Ancylostoma caninum.</title>
        <authorList>
            <person name="Mitreva M."/>
        </authorList>
    </citation>
    <scope>NUCLEOTIDE SEQUENCE [LARGE SCALE GENOMIC DNA]</scope>
    <source>
        <strain evidence="6 7">Baltimore</strain>
    </source>
</reference>
<dbReference type="PANTHER" id="PTHR23044:SF61">
    <property type="entry name" value="3'-5' EXORIBONUCLEASE 1-RELATED"/>
    <property type="match status" value="1"/>
</dbReference>
<keyword evidence="2" id="KW-0378">Hydrolase</keyword>
<dbReference type="FunFam" id="3.30.420.10:FF:000200">
    <property type="entry name" value="Protein CBG10739"/>
    <property type="match status" value="1"/>
</dbReference>
<dbReference type="InterPro" id="IPR047201">
    <property type="entry name" value="ERI-1_3'hExo-like"/>
</dbReference>
<feature type="compositionally biased region" description="Polar residues" evidence="4">
    <location>
        <begin position="53"/>
        <end position="63"/>
    </location>
</feature>
<dbReference type="InterPro" id="IPR051274">
    <property type="entry name" value="3-5_Exoribonuclease"/>
</dbReference>